<accession>A0ABN2FGU9</accession>
<evidence type="ECO:0008006" key="3">
    <source>
        <dbReference type="Google" id="ProtNLM"/>
    </source>
</evidence>
<dbReference type="RefSeq" id="WP_344113437.1">
    <property type="nucleotide sequence ID" value="NZ_BAAANE010000007.1"/>
</dbReference>
<dbReference type="PANTHER" id="PTHR47751:SF1">
    <property type="entry name" value="SUPERFAMILY HYDROLASE, PUTATIVE (AFU_ORTHOLOGUE AFUA_2G16580)-RELATED"/>
    <property type="match status" value="1"/>
</dbReference>
<evidence type="ECO:0000313" key="1">
    <source>
        <dbReference type="EMBL" id="GAA1646210.1"/>
    </source>
</evidence>
<dbReference type="Proteomes" id="UP001501319">
    <property type="component" value="Unassembled WGS sequence"/>
</dbReference>
<comment type="caution">
    <text evidence="1">The sequence shown here is derived from an EMBL/GenBank/DDBJ whole genome shotgun (WGS) entry which is preliminary data.</text>
</comment>
<sequence length="92" mass="10089">MSVAIGPFEYVVTFDAFRAVDLIAPRPLLMIVGREAVTSWMSVEAFQKAGGPKELVWIDGATHNDTYDKDEYVAPAVAKLTDFSTNHLGKSL</sequence>
<dbReference type="SUPFAM" id="SSF53474">
    <property type="entry name" value="alpha/beta-Hydrolases"/>
    <property type="match status" value="1"/>
</dbReference>
<name>A0ABN2FGU9_9ACTN</name>
<dbReference type="PANTHER" id="PTHR47751">
    <property type="entry name" value="SUPERFAMILY HYDROLASE, PUTATIVE (AFU_ORTHOLOGUE AFUA_2G16580)-RELATED"/>
    <property type="match status" value="1"/>
</dbReference>
<organism evidence="1 2">
    <name type="scientific">Kribbella alba</name>
    <dbReference type="NCBI Taxonomy" id="190197"/>
    <lineage>
        <taxon>Bacteria</taxon>
        <taxon>Bacillati</taxon>
        <taxon>Actinomycetota</taxon>
        <taxon>Actinomycetes</taxon>
        <taxon>Propionibacteriales</taxon>
        <taxon>Kribbellaceae</taxon>
        <taxon>Kribbella</taxon>
    </lineage>
</organism>
<reference evidence="1 2" key="1">
    <citation type="journal article" date="2019" name="Int. J. Syst. Evol. Microbiol.">
        <title>The Global Catalogue of Microorganisms (GCM) 10K type strain sequencing project: providing services to taxonomists for standard genome sequencing and annotation.</title>
        <authorList>
            <consortium name="The Broad Institute Genomics Platform"/>
            <consortium name="The Broad Institute Genome Sequencing Center for Infectious Disease"/>
            <person name="Wu L."/>
            <person name="Ma J."/>
        </authorList>
    </citation>
    <scope>NUCLEOTIDE SEQUENCE [LARGE SCALE GENOMIC DNA]</scope>
    <source>
        <strain evidence="1 2">JCM 14306</strain>
    </source>
</reference>
<dbReference type="Gene3D" id="3.40.50.1820">
    <property type="entry name" value="alpha/beta hydrolase"/>
    <property type="match status" value="1"/>
</dbReference>
<protein>
    <recommendedName>
        <fullName evidence="3">Alpha/beta hydrolase</fullName>
    </recommendedName>
</protein>
<dbReference type="InterPro" id="IPR029058">
    <property type="entry name" value="AB_hydrolase_fold"/>
</dbReference>
<evidence type="ECO:0000313" key="2">
    <source>
        <dbReference type="Proteomes" id="UP001501319"/>
    </source>
</evidence>
<keyword evidence="2" id="KW-1185">Reference proteome</keyword>
<proteinExistence type="predicted"/>
<dbReference type="InterPro" id="IPR051411">
    <property type="entry name" value="Polyketide_trans_af380"/>
</dbReference>
<dbReference type="EMBL" id="BAAANE010000007">
    <property type="protein sequence ID" value="GAA1646210.1"/>
    <property type="molecule type" value="Genomic_DNA"/>
</dbReference>
<gene>
    <name evidence="1" type="ORF">GCM10009744_41500</name>
</gene>